<sequence length="110" mass="12464">MECFITWQLEPENSRLKNEERKLAEQGTKFEAILSRSPTHRHGSWRLCMLHHEQTTPRYPIIKPRHGHLPCLSTHMRGSTTLSPRAPTPRCTPGSLGVALTFSAASRVHA</sequence>
<comment type="caution">
    <text evidence="1">The sequence shown here is derived from an EMBL/GenBank/DDBJ whole genome shotgun (WGS) entry which is preliminary data.</text>
</comment>
<accession>A0ABU6SLN3</accession>
<proteinExistence type="predicted"/>
<gene>
    <name evidence="1" type="ORF">PIB30_063832</name>
</gene>
<evidence type="ECO:0000313" key="1">
    <source>
        <dbReference type="EMBL" id="MED6137311.1"/>
    </source>
</evidence>
<reference evidence="1 2" key="1">
    <citation type="journal article" date="2023" name="Plants (Basel)">
        <title>Bridging the Gap: Combining Genomics and Transcriptomics Approaches to Understand Stylosanthes scabra, an Orphan Legume from the Brazilian Caatinga.</title>
        <authorList>
            <person name="Ferreira-Neto J.R.C."/>
            <person name="da Silva M.D."/>
            <person name="Binneck E."/>
            <person name="de Melo N.F."/>
            <person name="da Silva R.H."/>
            <person name="de Melo A.L.T.M."/>
            <person name="Pandolfi V."/>
            <person name="Bustamante F.O."/>
            <person name="Brasileiro-Vidal A.C."/>
            <person name="Benko-Iseppon A.M."/>
        </authorList>
    </citation>
    <scope>NUCLEOTIDE SEQUENCE [LARGE SCALE GENOMIC DNA]</scope>
    <source>
        <tissue evidence="1">Leaves</tissue>
    </source>
</reference>
<name>A0ABU6SLN3_9FABA</name>
<protein>
    <submittedName>
        <fullName evidence="1">Uncharacterized protein</fullName>
    </submittedName>
</protein>
<organism evidence="1 2">
    <name type="scientific">Stylosanthes scabra</name>
    <dbReference type="NCBI Taxonomy" id="79078"/>
    <lineage>
        <taxon>Eukaryota</taxon>
        <taxon>Viridiplantae</taxon>
        <taxon>Streptophyta</taxon>
        <taxon>Embryophyta</taxon>
        <taxon>Tracheophyta</taxon>
        <taxon>Spermatophyta</taxon>
        <taxon>Magnoliopsida</taxon>
        <taxon>eudicotyledons</taxon>
        <taxon>Gunneridae</taxon>
        <taxon>Pentapetalae</taxon>
        <taxon>rosids</taxon>
        <taxon>fabids</taxon>
        <taxon>Fabales</taxon>
        <taxon>Fabaceae</taxon>
        <taxon>Papilionoideae</taxon>
        <taxon>50 kb inversion clade</taxon>
        <taxon>dalbergioids sensu lato</taxon>
        <taxon>Dalbergieae</taxon>
        <taxon>Pterocarpus clade</taxon>
        <taxon>Stylosanthes</taxon>
    </lineage>
</organism>
<keyword evidence="2" id="KW-1185">Reference proteome</keyword>
<dbReference type="EMBL" id="JASCZI010061028">
    <property type="protein sequence ID" value="MED6137311.1"/>
    <property type="molecule type" value="Genomic_DNA"/>
</dbReference>
<dbReference type="Proteomes" id="UP001341840">
    <property type="component" value="Unassembled WGS sequence"/>
</dbReference>
<evidence type="ECO:0000313" key="2">
    <source>
        <dbReference type="Proteomes" id="UP001341840"/>
    </source>
</evidence>